<keyword evidence="1" id="KW-1133">Transmembrane helix</keyword>
<organism evidence="2 3">
    <name type="scientific">Bacillus xiapuensis</name>
    <dbReference type="NCBI Taxonomy" id="2014075"/>
    <lineage>
        <taxon>Bacteria</taxon>
        <taxon>Bacillati</taxon>
        <taxon>Bacillota</taxon>
        <taxon>Bacilli</taxon>
        <taxon>Bacillales</taxon>
        <taxon>Bacillaceae</taxon>
        <taxon>Bacillus</taxon>
    </lineage>
</organism>
<protein>
    <submittedName>
        <fullName evidence="2">Uncharacterized protein</fullName>
    </submittedName>
</protein>
<comment type="caution">
    <text evidence="2">The sequence shown here is derived from an EMBL/GenBank/DDBJ whole genome shotgun (WGS) entry which is preliminary data.</text>
</comment>
<accession>A0ABU6N902</accession>
<gene>
    <name evidence="2" type="ORF">P4447_09510</name>
</gene>
<keyword evidence="1" id="KW-0812">Transmembrane</keyword>
<evidence type="ECO:0000313" key="2">
    <source>
        <dbReference type="EMBL" id="MED3562694.1"/>
    </source>
</evidence>
<reference evidence="2 3" key="1">
    <citation type="submission" date="2023-03" db="EMBL/GenBank/DDBJ databases">
        <title>Bacillus Genome Sequencing.</title>
        <authorList>
            <person name="Dunlap C."/>
        </authorList>
    </citation>
    <scope>NUCLEOTIDE SEQUENCE [LARGE SCALE GENOMIC DNA]</scope>
    <source>
        <strain evidence="2 3">B-14544</strain>
    </source>
</reference>
<dbReference type="RefSeq" id="WP_327967638.1">
    <property type="nucleotide sequence ID" value="NZ_JARMQG010000106.1"/>
</dbReference>
<proteinExistence type="predicted"/>
<sequence>MRNLGRLTLKLTIVEAAIGVLFLLYEFFTGQPWAINGVPWTMDENFHFNIALGCFTGAGFTFIFGAILGSIQSRDRSYKPKDNS</sequence>
<keyword evidence="1" id="KW-0472">Membrane</keyword>
<dbReference type="Proteomes" id="UP001330749">
    <property type="component" value="Unassembled WGS sequence"/>
</dbReference>
<dbReference type="EMBL" id="JARMQG010000106">
    <property type="protein sequence ID" value="MED3562694.1"/>
    <property type="molecule type" value="Genomic_DNA"/>
</dbReference>
<feature type="transmembrane region" description="Helical" evidence="1">
    <location>
        <begin position="7"/>
        <end position="28"/>
    </location>
</feature>
<keyword evidence="3" id="KW-1185">Reference proteome</keyword>
<evidence type="ECO:0000313" key="3">
    <source>
        <dbReference type="Proteomes" id="UP001330749"/>
    </source>
</evidence>
<feature type="transmembrane region" description="Helical" evidence="1">
    <location>
        <begin position="48"/>
        <end position="71"/>
    </location>
</feature>
<name>A0ABU6N902_9BACI</name>
<evidence type="ECO:0000256" key="1">
    <source>
        <dbReference type="SAM" id="Phobius"/>
    </source>
</evidence>